<proteinExistence type="predicted"/>
<evidence type="ECO:0000313" key="2">
    <source>
        <dbReference type="Proteomes" id="UP000467700"/>
    </source>
</evidence>
<protein>
    <recommendedName>
        <fullName evidence="3">F-box domain-containing protein</fullName>
    </recommendedName>
</protein>
<organism evidence="1 2">
    <name type="scientific">Cyclocybe aegerita</name>
    <name type="common">Black poplar mushroom</name>
    <name type="synonym">Agrocybe aegerita</name>
    <dbReference type="NCBI Taxonomy" id="1973307"/>
    <lineage>
        <taxon>Eukaryota</taxon>
        <taxon>Fungi</taxon>
        <taxon>Dikarya</taxon>
        <taxon>Basidiomycota</taxon>
        <taxon>Agaricomycotina</taxon>
        <taxon>Agaricomycetes</taxon>
        <taxon>Agaricomycetidae</taxon>
        <taxon>Agaricales</taxon>
        <taxon>Agaricineae</taxon>
        <taxon>Bolbitiaceae</taxon>
        <taxon>Cyclocybe</taxon>
    </lineage>
</organism>
<reference evidence="1 2" key="1">
    <citation type="submission" date="2020-01" db="EMBL/GenBank/DDBJ databases">
        <authorList>
            <person name="Gupta K D."/>
        </authorList>
    </citation>
    <scope>NUCLEOTIDE SEQUENCE [LARGE SCALE GENOMIC DNA]</scope>
</reference>
<dbReference type="AlphaFoldDB" id="A0A8S0X338"/>
<evidence type="ECO:0000313" key="1">
    <source>
        <dbReference type="EMBL" id="CAA7265632.1"/>
    </source>
</evidence>
<sequence>MKKPVFRLPCELFCQIFHRVVHDYVHLIPNPVAERQGRLRPLVYNNSPADPTILAQVCSSWREVAVAFRPLWCTTFIKHPSKYHVHRTHLWLERSNGFPLSLTLISQGNINATWKIMTMLLERSRVWREIDFRLPNAVIPAFSEACQIADTCEMLRSVRYRSQIEEEYDYFASENGGDMHELDGVKFVARTLEEIKPYFDDIWSFFYSSPKLLHVAWEWCYNGNVFPRNTPFRDLASVQIGFGLAVNTMLDVLACLPKLKVFSGKVLQENASLPPQVSLHQPYCLPLTLRRLRSLELKSGTRAVASLMEGLMLPALTDLLLVYDQEEDESQPSEDAESIQQLLQRSQCRLEALSITHHKMKDEEALRYITIPELGYLSWLCLVGTFSKEIVAALSAKNPDGSPVLLPHLTLLSLHRIYGIEDGLLATLLRSRQPTLTKCSLMTDSRYGPLDDAYMMAHMELWIWEPHSHVLGLSVVCVRKVQNWLGGFRADRDKD</sequence>
<name>A0A8S0X338_CYCAE</name>
<evidence type="ECO:0008006" key="3">
    <source>
        <dbReference type="Google" id="ProtNLM"/>
    </source>
</evidence>
<comment type="caution">
    <text evidence="1">The sequence shown here is derived from an EMBL/GenBank/DDBJ whole genome shotgun (WGS) entry which is preliminary data.</text>
</comment>
<dbReference type="OrthoDB" id="3217549at2759"/>
<accession>A0A8S0X338</accession>
<keyword evidence="2" id="KW-1185">Reference proteome</keyword>
<gene>
    <name evidence="1" type="ORF">AAE3_LOCUS7856</name>
</gene>
<dbReference type="EMBL" id="CACVBS010000050">
    <property type="protein sequence ID" value="CAA7265632.1"/>
    <property type="molecule type" value="Genomic_DNA"/>
</dbReference>
<dbReference type="Proteomes" id="UP000467700">
    <property type="component" value="Unassembled WGS sequence"/>
</dbReference>